<feature type="compositionally biased region" description="Basic and acidic residues" evidence="1">
    <location>
        <begin position="548"/>
        <end position="565"/>
    </location>
</feature>
<evidence type="ECO:0000313" key="3">
    <source>
        <dbReference type="Proteomes" id="UP000221165"/>
    </source>
</evidence>
<gene>
    <name evidence="2" type="ORF">CSUI_004168</name>
</gene>
<dbReference type="VEuPathDB" id="ToxoDB:CSUI_004168"/>
<accession>A0A2C6KNC4</accession>
<feature type="compositionally biased region" description="Acidic residues" evidence="1">
    <location>
        <begin position="460"/>
        <end position="476"/>
    </location>
</feature>
<name>A0A2C6KNC4_9APIC</name>
<dbReference type="Proteomes" id="UP000221165">
    <property type="component" value="Unassembled WGS sequence"/>
</dbReference>
<feature type="region of interest" description="Disordered" evidence="1">
    <location>
        <begin position="1"/>
        <end position="83"/>
    </location>
</feature>
<sequence length="745" mass="82010">MVDLTERIFSSVPDDPSDLSLWGDESDEPEVDETESSHHKDGRPLKEEQEHKEPPQQSTESEEKGGEEGLPVSQGSEKEKKKSIRYLSAEEAWNRRGVIRYQSEEAERKDDGTEEKTSSLLGRGKERSEAPVAWALAGAAIHKPGGVVLPSHPDAYDAPPIREALFQHPLLKGLVVVISGKEELTPWLTTQDLFTTLVDTCISSILQTRLSDGETGRREPLLLSASWNYSNSARENCAWNALTIAAASIKTWREAVDEVLKQIGSLCIYGIEQPELNWILTSLRKCYRDSMSQQECQSGESILEEIVETCLTGCIMTSRKQEYEAYEQLAGKVTSQVIQARAQQVFYHIRHYADQAYKGTKSHPRASLFVYAPTHEPADEDLGLRFLRSSSSSMSFSCANSPSSSLLTTARATSSICSELIPQGSPSSSSPRSSSAHHERRPSRSFSRGNSLPFIPASDEAQEEAADREKDEEEEEKNTLMPSQSHPPLDPASSSSSVLSSSSPTSHLDKTGDSSHPPRMLSSQRKTDEREGSEGGLSSNSKSNHRAGAKEEEKTVEEREGDEKIGGAGEGGTGAEFVLCIDEVSICIKEALENRSIEPEGFHIPDTLLDPEKFEAHVSAHPAILVPPLLRNAVKLHGVSQVDVVQQFASTDGYHDADLDLHCWRFSNGAAINAKQTTFEKNRCQVRLFFMGGESAGVNENERQLLDLGMKTLMDGGIAKHQQKSVDKLCALWGIYISSQVEPEV</sequence>
<comment type="caution">
    <text evidence="2">The sequence shown here is derived from an EMBL/GenBank/DDBJ whole genome shotgun (WGS) entry which is preliminary data.</text>
</comment>
<feature type="region of interest" description="Disordered" evidence="1">
    <location>
        <begin position="104"/>
        <end position="127"/>
    </location>
</feature>
<feature type="compositionally biased region" description="Low complexity" evidence="1">
    <location>
        <begin position="425"/>
        <end position="434"/>
    </location>
</feature>
<dbReference type="EMBL" id="MIGC01001915">
    <property type="protein sequence ID" value="PHJ21980.1"/>
    <property type="molecule type" value="Genomic_DNA"/>
</dbReference>
<dbReference type="GeneID" id="94427572"/>
<keyword evidence="3" id="KW-1185">Reference proteome</keyword>
<feature type="compositionally biased region" description="Basic and acidic residues" evidence="1">
    <location>
        <begin position="35"/>
        <end position="54"/>
    </location>
</feature>
<dbReference type="Gene3D" id="3.30.830.10">
    <property type="entry name" value="Metalloenzyme, LuxS/M16 peptidase-like"/>
    <property type="match status" value="1"/>
</dbReference>
<dbReference type="AlphaFoldDB" id="A0A2C6KNC4"/>
<dbReference type="OrthoDB" id="330756at2759"/>
<feature type="compositionally biased region" description="Low complexity" evidence="1">
    <location>
        <begin position="10"/>
        <end position="21"/>
    </location>
</feature>
<organism evidence="2 3">
    <name type="scientific">Cystoisospora suis</name>
    <dbReference type="NCBI Taxonomy" id="483139"/>
    <lineage>
        <taxon>Eukaryota</taxon>
        <taxon>Sar</taxon>
        <taxon>Alveolata</taxon>
        <taxon>Apicomplexa</taxon>
        <taxon>Conoidasida</taxon>
        <taxon>Coccidia</taxon>
        <taxon>Eucoccidiorida</taxon>
        <taxon>Eimeriorina</taxon>
        <taxon>Sarcocystidae</taxon>
        <taxon>Cystoisospora</taxon>
    </lineage>
</organism>
<dbReference type="RefSeq" id="XP_067923659.1">
    <property type="nucleotide sequence ID" value="XM_068064361.1"/>
</dbReference>
<feature type="region of interest" description="Disordered" evidence="1">
    <location>
        <begin position="419"/>
        <end position="572"/>
    </location>
</feature>
<proteinExistence type="predicted"/>
<evidence type="ECO:0000313" key="2">
    <source>
        <dbReference type="EMBL" id="PHJ21980.1"/>
    </source>
</evidence>
<feature type="non-terminal residue" evidence="2">
    <location>
        <position position="745"/>
    </location>
</feature>
<feature type="compositionally biased region" description="Acidic residues" evidence="1">
    <location>
        <begin position="24"/>
        <end position="34"/>
    </location>
</feature>
<reference evidence="2 3" key="1">
    <citation type="journal article" date="2017" name="Int. J. Parasitol.">
        <title>The genome of the protozoan parasite Cystoisospora suis and a reverse vaccinology approach to identify vaccine candidates.</title>
        <authorList>
            <person name="Palmieri N."/>
            <person name="Shrestha A."/>
            <person name="Ruttkowski B."/>
            <person name="Beck T."/>
            <person name="Vogl C."/>
            <person name="Tomley F."/>
            <person name="Blake D.P."/>
            <person name="Joachim A."/>
        </authorList>
    </citation>
    <scope>NUCLEOTIDE SEQUENCE [LARGE SCALE GENOMIC DNA]</scope>
    <source>
        <strain evidence="2 3">Wien I</strain>
    </source>
</reference>
<feature type="compositionally biased region" description="Low complexity" evidence="1">
    <location>
        <begin position="491"/>
        <end position="506"/>
    </location>
</feature>
<protein>
    <submittedName>
        <fullName evidence="2">Peptidase m16 inactive domain-containing protein</fullName>
    </submittedName>
</protein>
<evidence type="ECO:0000256" key="1">
    <source>
        <dbReference type="SAM" id="MobiDB-lite"/>
    </source>
</evidence>